<reference evidence="2" key="1">
    <citation type="submission" date="2023-05" db="EMBL/GenBank/DDBJ databases">
        <title>Nepenthes gracilis genome sequencing.</title>
        <authorList>
            <person name="Fukushima K."/>
        </authorList>
    </citation>
    <scope>NUCLEOTIDE SEQUENCE</scope>
    <source>
        <strain evidence="2">SING2019-196</strain>
    </source>
</reference>
<proteinExistence type="predicted"/>
<dbReference type="EMBL" id="BSYO01000031">
    <property type="protein sequence ID" value="GMH26482.1"/>
    <property type="molecule type" value="Genomic_DNA"/>
</dbReference>
<evidence type="ECO:0000313" key="3">
    <source>
        <dbReference type="Proteomes" id="UP001279734"/>
    </source>
</evidence>
<protein>
    <submittedName>
        <fullName evidence="2">Uncharacterized protein</fullName>
    </submittedName>
</protein>
<feature type="chain" id="PRO_5041974317" evidence="1">
    <location>
        <begin position="20"/>
        <end position="271"/>
    </location>
</feature>
<evidence type="ECO:0000256" key="1">
    <source>
        <dbReference type="SAM" id="SignalP"/>
    </source>
</evidence>
<sequence length="271" mass="29738">MLLPIWAVCLLPGLEFFAGLEYAFRLELGEFGLCSHACLPVRKGKGKSDEKVGRLRIARHGLLPVWSKHSEKAMGWFACCPIWLSAGMDSALASDCRFGAIRRLRFGSPEAEVQVEYQGKLERCKICHKIGHRAAHCHTKSILQFTACFLLGSVSELENSAQPHSMPDSAPPVTVSNQFESLALNEVGGTELLHEVDDISGVSLKSVVQDVTLDTMAPNSLDGKIVEDISQEVMQPPPGDAGIPLTNRANWDAPNYKYQHKVDLRTTQLSA</sequence>
<keyword evidence="3" id="KW-1185">Reference proteome</keyword>
<feature type="signal peptide" evidence="1">
    <location>
        <begin position="1"/>
        <end position="19"/>
    </location>
</feature>
<comment type="caution">
    <text evidence="2">The sequence shown here is derived from an EMBL/GenBank/DDBJ whole genome shotgun (WGS) entry which is preliminary data.</text>
</comment>
<accession>A0AAD3TBS0</accession>
<keyword evidence="1" id="KW-0732">Signal</keyword>
<dbReference type="AlphaFoldDB" id="A0AAD3TBS0"/>
<evidence type="ECO:0000313" key="2">
    <source>
        <dbReference type="EMBL" id="GMH26482.1"/>
    </source>
</evidence>
<organism evidence="2 3">
    <name type="scientific">Nepenthes gracilis</name>
    <name type="common">Slender pitcher plant</name>
    <dbReference type="NCBI Taxonomy" id="150966"/>
    <lineage>
        <taxon>Eukaryota</taxon>
        <taxon>Viridiplantae</taxon>
        <taxon>Streptophyta</taxon>
        <taxon>Embryophyta</taxon>
        <taxon>Tracheophyta</taxon>
        <taxon>Spermatophyta</taxon>
        <taxon>Magnoliopsida</taxon>
        <taxon>eudicotyledons</taxon>
        <taxon>Gunneridae</taxon>
        <taxon>Pentapetalae</taxon>
        <taxon>Caryophyllales</taxon>
        <taxon>Nepenthaceae</taxon>
        <taxon>Nepenthes</taxon>
    </lineage>
</organism>
<gene>
    <name evidence="2" type="ORF">Nepgr_028325</name>
</gene>
<dbReference type="Proteomes" id="UP001279734">
    <property type="component" value="Unassembled WGS sequence"/>
</dbReference>
<name>A0AAD3TBS0_NEPGR</name>